<dbReference type="Gene3D" id="3.40.50.300">
    <property type="entry name" value="P-loop containing nucleotide triphosphate hydrolases"/>
    <property type="match status" value="1"/>
</dbReference>
<protein>
    <submittedName>
        <fullName evidence="2">Putative ABC transporter ATP-binding protein MA_1747</fullName>
        <ecNumber evidence="2">3.6.3.-</ecNumber>
    </submittedName>
</protein>
<dbReference type="PANTHER" id="PTHR43038">
    <property type="entry name" value="ATP-BINDING CASSETTE, SUB-FAMILY H, MEMBER 1"/>
    <property type="match status" value="1"/>
</dbReference>
<reference evidence="2 3" key="1">
    <citation type="submission" date="2018-06" db="EMBL/GenBank/DDBJ databases">
        <authorList>
            <consortium name="Pathogen Informatics"/>
            <person name="Doyle S."/>
        </authorList>
    </citation>
    <scope>NUCLEOTIDE SEQUENCE [LARGE SCALE GENOMIC DNA]</scope>
    <source>
        <strain evidence="2 3">NCTC7303</strain>
    </source>
</reference>
<evidence type="ECO:0000313" key="3">
    <source>
        <dbReference type="Proteomes" id="UP000255443"/>
    </source>
</evidence>
<dbReference type="InterPro" id="IPR027417">
    <property type="entry name" value="P-loop_NTPase"/>
</dbReference>
<dbReference type="InterPro" id="IPR003439">
    <property type="entry name" value="ABC_transporter-like_ATP-bd"/>
</dbReference>
<keyword evidence="2" id="KW-0547">Nucleotide-binding</keyword>
<accession>A0A379SIS2</accession>
<keyword evidence="2" id="KW-0378">Hydrolase</keyword>
<name>A0A379SIS2_SALER</name>
<dbReference type="Pfam" id="PF00005">
    <property type="entry name" value="ABC_tran"/>
    <property type="match status" value="1"/>
</dbReference>
<dbReference type="EC" id="3.6.3.-" evidence="2"/>
<feature type="domain" description="ABC transporter" evidence="1">
    <location>
        <begin position="18"/>
        <end position="111"/>
    </location>
</feature>
<organism evidence="2 3">
    <name type="scientific">Salmonella enterica subsp. arizonae</name>
    <dbReference type="NCBI Taxonomy" id="59203"/>
    <lineage>
        <taxon>Bacteria</taxon>
        <taxon>Pseudomonadati</taxon>
        <taxon>Pseudomonadota</taxon>
        <taxon>Gammaproteobacteria</taxon>
        <taxon>Enterobacterales</taxon>
        <taxon>Enterobacteriaceae</taxon>
        <taxon>Salmonella</taxon>
    </lineage>
</organism>
<dbReference type="AlphaFoldDB" id="A0A379SIS2"/>
<keyword evidence="2" id="KW-0067">ATP-binding</keyword>
<dbReference type="EMBL" id="UGXC01000002">
    <property type="protein sequence ID" value="SUG28641.1"/>
    <property type="molecule type" value="Genomic_DNA"/>
</dbReference>
<evidence type="ECO:0000259" key="1">
    <source>
        <dbReference type="Pfam" id="PF00005"/>
    </source>
</evidence>
<dbReference type="PANTHER" id="PTHR43038:SF3">
    <property type="entry name" value="ABC TRANSPORTER G FAMILY MEMBER 20 ISOFORM X1"/>
    <property type="match status" value="1"/>
</dbReference>
<dbReference type="GO" id="GO:0016887">
    <property type="term" value="F:ATP hydrolysis activity"/>
    <property type="evidence" value="ECO:0007669"/>
    <property type="project" value="InterPro"/>
</dbReference>
<sequence length="115" mass="12643">MIEAQELTKKFGDFAATDHVNFVVQRGEIFGLLGPNGAGKSTTFKMMCGLLVPTSGKALVLDMDLKVSSGKARQHLGYMAQKFSLYGNLTVEQNLRFFSGVYGLRAARRMKKFSA</sequence>
<proteinExistence type="predicted"/>
<gene>
    <name evidence="2" type="primary">ybhF_2</name>
    <name evidence="2" type="ORF">NCTC7303_00783</name>
</gene>
<dbReference type="CDD" id="cd03230">
    <property type="entry name" value="ABC_DR_subfamily_A"/>
    <property type="match status" value="1"/>
</dbReference>
<evidence type="ECO:0000313" key="2">
    <source>
        <dbReference type="EMBL" id="SUG28641.1"/>
    </source>
</evidence>
<dbReference type="GO" id="GO:0005524">
    <property type="term" value="F:ATP binding"/>
    <property type="evidence" value="ECO:0007669"/>
    <property type="project" value="UniProtKB-KW"/>
</dbReference>
<dbReference type="Proteomes" id="UP000255443">
    <property type="component" value="Unassembled WGS sequence"/>
</dbReference>
<dbReference type="SUPFAM" id="SSF52540">
    <property type="entry name" value="P-loop containing nucleoside triphosphate hydrolases"/>
    <property type="match status" value="1"/>
</dbReference>